<gene>
    <name evidence="2" type="ORF">ColSpa_12542</name>
</gene>
<name>A0AA37PHE4_9PEZI</name>
<evidence type="ECO:0000313" key="2">
    <source>
        <dbReference type="EMBL" id="GKT52361.1"/>
    </source>
</evidence>
<dbReference type="EMBL" id="BQXU01000065">
    <property type="protein sequence ID" value="GKT52361.1"/>
    <property type="molecule type" value="Genomic_DNA"/>
</dbReference>
<comment type="caution">
    <text evidence="2">The sequence shown here is derived from an EMBL/GenBank/DDBJ whole genome shotgun (WGS) entry which is preliminary data.</text>
</comment>
<reference evidence="2 3" key="1">
    <citation type="submission" date="2022-03" db="EMBL/GenBank/DDBJ databases">
        <title>Genome data of Colletotrichum spp.</title>
        <authorList>
            <person name="Utami Y.D."/>
            <person name="Hiruma K."/>
        </authorList>
    </citation>
    <scope>NUCLEOTIDE SEQUENCE [LARGE SCALE GENOMIC DNA]</scope>
    <source>
        <strain evidence="2 3">MAFF 239500</strain>
    </source>
</reference>
<keyword evidence="3" id="KW-1185">Reference proteome</keyword>
<feature type="compositionally biased region" description="Basic and acidic residues" evidence="1">
    <location>
        <begin position="187"/>
        <end position="198"/>
    </location>
</feature>
<dbReference type="RefSeq" id="XP_049134711.1">
    <property type="nucleotide sequence ID" value="XM_049278754.1"/>
</dbReference>
<feature type="region of interest" description="Disordered" evidence="1">
    <location>
        <begin position="157"/>
        <end position="266"/>
    </location>
</feature>
<organism evidence="2 3">
    <name type="scientific">Colletotrichum spaethianum</name>
    <dbReference type="NCBI Taxonomy" id="700344"/>
    <lineage>
        <taxon>Eukaryota</taxon>
        <taxon>Fungi</taxon>
        <taxon>Dikarya</taxon>
        <taxon>Ascomycota</taxon>
        <taxon>Pezizomycotina</taxon>
        <taxon>Sordariomycetes</taxon>
        <taxon>Hypocreomycetidae</taxon>
        <taxon>Glomerellales</taxon>
        <taxon>Glomerellaceae</taxon>
        <taxon>Colletotrichum</taxon>
        <taxon>Colletotrichum spaethianum species complex</taxon>
    </lineage>
</organism>
<proteinExistence type="predicted"/>
<accession>A0AA37PHE4</accession>
<evidence type="ECO:0000313" key="3">
    <source>
        <dbReference type="Proteomes" id="UP001055115"/>
    </source>
</evidence>
<protein>
    <submittedName>
        <fullName evidence="2">Uncharacterized protein</fullName>
    </submittedName>
</protein>
<dbReference type="Proteomes" id="UP001055115">
    <property type="component" value="Unassembled WGS sequence"/>
</dbReference>
<feature type="compositionally biased region" description="Acidic residues" evidence="1">
    <location>
        <begin position="163"/>
        <end position="186"/>
    </location>
</feature>
<dbReference type="GeneID" id="73333344"/>
<evidence type="ECO:0000256" key="1">
    <source>
        <dbReference type="SAM" id="MobiDB-lite"/>
    </source>
</evidence>
<dbReference type="AlphaFoldDB" id="A0AA37PHE4"/>
<sequence length="330" mass="36486">MALDMGSELQHKAGGKSEACVLDESEAQTQGQELYDAWQVLDDMVEQTCMSLTAGTVTAHREMGERRPVPDNSRYVEPQVKVYAPCPTCRAEVGLELNENGILSIPVVIATEKHLVHLRNWARWRRAEDDELLAQGLPLPETACPWRRVAIGTTARYKTRSEEEAEDDKNWLSDEESEEDEPEDEAETYRTRPQDETRWTLTADDAVAHDNRVPGGRPPVVRLMASSPASHGWGPGDAPPIPVAEAASSPRAGPSQAPSYPNRGFGPFSGGWPAPGSSTFSNRLLIPMVIHRHPPRMRSRPRGDESFVDGSNEEEVRATLAMVSKWRSAS</sequence>